<evidence type="ECO:0000313" key="2">
    <source>
        <dbReference type="Proteomes" id="UP000198403"/>
    </source>
</evidence>
<dbReference type="EMBL" id="FZNO01000005">
    <property type="protein sequence ID" value="SNR39846.1"/>
    <property type="molecule type" value="Genomic_DNA"/>
</dbReference>
<dbReference type="SUPFAM" id="SSF56349">
    <property type="entry name" value="DNA breaking-rejoining enzymes"/>
    <property type="match status" value="1"/>
</dbReference>
<protein>
    <submittedName>
        <fullName evidence="1">Uncharacterized protein</fullName>
    </submittedName>
</protein>
<reference evidence="1 2" key="1">
    <citation type="submission" date="2017-06" db="EMBL/GenBank/DDBJ databases">
        <authorList>
            <person name="Kim H.J."/>
            <person name="Triplett B.A."/>
        </authorList>
    </citation>
    <scope>NUCLEOTIDE SEQUENCE [LARGE SCALE GENOMIC DNA]</scope>
    <source>
        <strain evidence="1 2">DSM 44272</strain>
    </source>
</reference>
<organism evidence="1 2">
    <name type="scientific">Blastococcus mobilis</name>
    <dbReference type="NCBI Taxonomy" id="1938746"/>
    <lineage>
        <taxon>Bacteria</taxon>
        <taxon>Bacillati</taxon>
        <taxon>Actinomycetota</taxon>
        <taxon>Actinomycetes</taxon>
        <taxon>Geodermatophilales</taxon>
        <taxon>Geodermatophilaceae</taxon>
        <taxon>Blastococcus</taxon>
    </lineage>
</organism>
<proteinExistence type="predicted"/>
<name>A0A238W007_9ACTN</name>
<keyword evidence="2" id="KW-1185">Reference proteome</keyword>
<dbReference type="RefSeq" id="WP_089335802.1">
    <property type="nucleotide sequence ID" value="NZ_FZNO01000005.1"/>
</dbReference>
<dbReference type="AlphaFoldDB" id="A0A238W007"/>
<dbReference type="InterPro" id="IPR011010">
    <property type="entry name" value="DNA_brk_join_enz"/>
</dbReference>
<dbReference type="OrthoDB" id="4020134at2"/>
<sequence>METLNELTRGSLSRAERLAELSGRDPLLMAILRRKDPLLILRDLLGHSSLQTTEVYLALQDPARIITEAEMELLANEEDFDAEDLAGAS</sequence>
<evidence type="ECO:0000313" key="1">
    <source>
        <dbReference type="EMBL" id="SNR39846.1"/>
    </source>
</evidence>
<dbReference type="Proteomes" id="UP000198403">
    <property type="component" value="Unassembled WGS sequence"/>
</dbReference>
<accession>A0A238W007</accession>
<gene>
    <name evidence="1" type="ORF">SAMN06272737_105219</name>
</gene>
<dbReference type="GO" id="GO:0003677">
    <property type="term" value="F:DNA binding"/>
    <property type="evidence" value="ECO:0007669"/>
    <property type="project" value="InterPro"/>
</dbReference>